<feature type="region of interest" description="Disordered" evidence="1">
    <location>
        <begin position="39"/>
        <end position="110"/>
    </location>
</feature>
<dbReference type="AlphaFoldDB" id="A0A087SYJ4"/>
<proteinExistence type="predicted"/>
<feature type="compositionally biased region" description="Polar residues" evidence="1">
    <location>
        <begin position="96"/>
        <end position="106"/>
    </location>
</feature>
<protein>
    <submittedName>
        <fullName evidence="2">Uncharacterized protein</fullName>
    </submittedName>
</protein>
<feature type="compositionally biased region" description="Basic and acidic residues" evidence="1">
    <location>
        <begin position="75"/>
        <end position="89"/>
    </location>
</feature>
<feature type="non-terminal residue" evidence="2">
    <location>
        <position position="170"/>
    </location>
</feature>
<evidence type="ECO:0000313" key="2">
    <source>
        <dbReference type="EMBL" id="KFM57933.1"/>
    </source>
</evidence>
<evidence type="ECO:0000256" key="1">
    <source>
        <dbReference type="SAM" id="MobiDB-lite"/>
    </source>
</evidence>
<gene>
    <name evidence="2" type="ORF">X975_17400</name>
</gene>
<accession>A0A087SYJ4</accession>
<sequence length="170" mass="19797">MPTNQIQSTDKDIRILLSSVYFQFPVMSKIRQSWGGRQIFQDKKEDEQFAPADVLQPSETPVSPSSSDDDEDRSDNENKRFRTVLEKISPRAKKNPNPTGPSSSRSAQKEVEIISSPYKSRLYQSLKRKNQFPKFHKMQKHKKETGDSWFCILCEETKEEEMIQCMKCQD</sequence>
<dbReference type="EMBL" id="KK112544">
    <property type="protein sequence ID" value="KFM57933.1"/>
    <property type="molecule type" value="Genomic_DNA"/>
</dbReference>
<reference evidence="2 3" key="1">
    <citation type="submission" date="2013-11" db="EMBL/GenBank/DDBJ databases">
        <title>Genome sequencing of Stegodyphus mimosarum.</title>
        <authorList>
            <person name="Bechsgaard J."/>
        </authorList>
    </citation>
    <scope>NUCLEOTIDE SEQUENCE [LARGE SCALE GENOMIC DNA]</scope>
</reference>
<dbReference type="Proteomes" id="UP000054359">
    <property type="component" value="Unassembled WGS sequence"/>
</dbReference>
<organism evidence="2 3">
    <name type="scientific">Stegodyphus mimosarum</name>
    <name type="common">African social velvet spider</name>
    <dbReference type="NCBI Taxonomy" id="407821"/>
    <lineage>
        <taxon>Eukaryota</taxon>
        <taxon>Metazoa</taxon>
        <taxon>Ecdysozoa</taxon>
        <taxon>Arthropoda</taxon>
        <taxon>Chelicerata</taxon>
        <taxon>Arachnida</taxon>
        <taxon>Araneae</taxon>
        <taxon>Araneomorphae</taxon>
        <taxon>Entelegynae</taxon>
        <taxon>Eresoidea</taxon>
        <taxon>Eresidae</taxon>
        <taxon>Stegodyphus</taxon>
    </lineage>
</organism>
<evidence type="ECO:0000313" key="3">
    <source>
        <dbReference type="Proteomes" id="UP000054359"/>
    </source>
</evidence>
<keyword evidence="3" id="KW-1185">Reference proteome</keyword>
<name>A0A087SYJ4_STEMI</name>